<reference evidence="2 3" key="1">
    <citation type="journal article" date="2006" name="Proc. Natl. Acad. Sci. U.S.A.">
        <title>Genomic analysis of the uncultivated marine crenarchaeote Cenarchaeum symbiosum.</title>
        <authorList>
            <person name="Hallam S.J."/>
            <person name="Konstantinidis K.T."/>
            <person name="Putnam N."/>
            <person name="Schleper C."/>
            <person name="Watanabe Y."/>
            <person name="Sugahara J."/>
            <person name="Preston C."/>
            <person name="de la Torre J."/>
            <person name="Richardson P.M."/>
            <person name="DeLong E.F."/>
        </authorList>
    </citation>
    <scope>NUCLEOTIDE SEQUENCE [LARGE SCALE GENOMIC DNA]</scope>
    <source>
        <strain evidence="3">A</strain>
    </source>
</reference>
<gene>
    <name evidence="2" type="ordered locus">CENSYa_0503</name>
</gene>
<dbReference type="KEGG" id="csy:CENSYa_0503"/>
<dbReference type="Proteomes" id="UP000000758">
    <property type="component" value="Chromosome"/>
</dbReference>
<sequence length="56" mass="6030">MLGGEIRDEMRHGINEISDHSDDFAAAGPVGIFSLLMALADMLLGAAGLLLMLFRR</sequence>
<dbReference type="STRING" id="414004.CENSYa_0503"/>
<evidence type="ECO:0000256" key="1">
    <source>
        <dbReference type="SAM" id="Phobius"/>
    </source>
</evidence>
<accession>A0RUW9</accession>
<proteinExistence type="predicted"/>
<dbReference type="HOGENOM" id="CLU_3002973_0_0_2"/>
<evidence type="ECO:0000313" key="2">
    <source>
        <dbReference type="EMBL" id="ABK77136.1"/>
    </source>
</evidence>
<keyword evidence="1" id="KW-1133">Transmembrane helix</keyword>
<dbReference type="AlphaFoldDB" id="A0RUW9"/>
<keyword evidence="1" id="KW-0472">Membrane</keyword>
<organism evidence="2 3">
    <name type="scientific">Cenarchaeum symbiosum (strain A)</name>
    <dbReference type="NCBI Taxonomy" id="414004"/>
    <lineage>
        <taxon>Archaea</taxon>
        <taxon>Nitrososphaerota</taxon>
        <taxon>Candidatus Cenarchaeales</taxon>
        <taxon>Candidatus Cenarchaeaceae</taxon>
        <taxon>Candidatus Cenarchaeum</taxon>
    </lineage>
</organism>
<dbReference type="EMBL" id="DP000238">
    <property type="protein sequence ID" value="ABK77136.1"/>
    <property type="molecule type" value="Genomic_DNA"/>
</dbReference>
<protein>
    <submittedName>
        <fullName evidence="2">Uncharacterized protein</fullName>
    </submittedName>
</protein>
<keyword evidence="1" id="KW-0812">Transmembrane</keyword>
<dbReference type="EnsemblBacteria" id="ABK77136">
    <property type="protein sequence ID" value="ABK77136"/>
    <property type="gene ID" value="CENSYa_0503"/>
</dbReference>
<evidence type="ECO:0000313" key="3">
    <source>
        <dbReference type="Proteomes" id="UP000000758"/>
    </source>
</evidence>
<feature type="transmembrane region" description="Helical" evidence="1">
    <location>
        <begin position="32"/>
        <end position="54"/>
    </location>
</feature>
<keyword evidence="3" id="KW-1185">Reference proteome</keyword>
<name>A0RUW9_CENSY</name>